<gene>
    <name evidence="7" type="ORF">ASZ90_014846</name>
</gene>
<evidence type="ECO:0000256" key="4">
    <source>
        <dbReference type="ARBA" id="ARBA00022840"/>
    </source>
</evidence>
<comment type="similarity">
    <text evidence="1">Belongs to the ABC transporter superfamily.</text>
</comment>
<evidence type="ECO:0000256" key="1">
    <source>
        <dbReference type="ARBA" id="ARBA00005417"/>
    </source>
</evidence>
<dbReference type="PANTHER" id="PTHR43820">
    <property type="entry name" value="HIGH-AFFINITY BRANCHED-CHAIN AMINO ACID TRANSPORT ATP-BINDING PROTEIN LIVF"/>
    <property type="match status" value="1"/>
</dbReference>
<sequence>MLGAAEPLLDIRQLNVSYDNLQVLWDVTLHVHEGEIVTILGANGAGKTTLVQSIFGLTRASNGSVLFRGDDITGRTPDIIVRKGLSLVPEKRELFPKMTVLENLDLGGYALNTGAVDRTDLYDLFPVLQERESQLAGTLSGGEQQMLAIARALMARPSLLVLDEPSLGLSPLLVTTVLDSIQKLNHNGLTILLVEQNVQHALEISHRAYILENGRVTREGSASDLLSDSDIRAAYLGI</sequence>
<dbReference type="Pfam" id="PF00005">
    <property type="entry name" value="ABC_tran"/>
    <property type="match status" value="1"/>
</dbReference>
<keyword evidence="4 7" id="KW-0067">ATP-binding</keyword>
<accession>A0A0W8F4I4</accession>
<evidence type="ECO:0000313" key="7">
    <source>
        <dbReference type="EMBL" id="KUG15490.1"/>
    </source>
</evidence>
<evidence type="ECO:0000256" key="3">
    <source>
        <dbReference type="ARBA" id="ARBA00022741"/>
    </source>
</evidence>
<protein>
    <submittedName>
        <fullName evidence="7">Branched-chain amino acid transport atp-binding protein livf</fullName>
    </submittedName>
</protein>
<dbReference type="GO" id="GO:0015658">
    <property type="term" value="F:branched-chain amino acid transmembrane transporter activity"/>
    <property type="evidence" value="ECO:0007669"/>
    <property type="project" value="TreeGrafter"/>
</dbReference>
<dbReference type="PROSITE" id="PS50893">
    <property type="entry name" value="ABC_TRANSPORTER_2"/>
    <property type="match status" value="1"/>
</dbReference>
<dbReference type="InterPro" id="IPR052156">
    <property type="entry name" value="BCAA_Transport_ATP-bd_LivF"/>
</dbReference>
<evidence type="ECO:0000256" key="5">
    <source>
        <dbReference type="ARBA" id="ARBA00022970"/>
    </source>
</evidence>
<dbReference type="AlphaFoldDB" id="A0A0W8F4I4"/>
<keyword evidence="2" id="KW-0813">Transport</keyword>
<dbReference type="Gene3D" id="3.40.50.300">
    <property type="entry name" value="P-loop containing nucleotide triphosphate hydrolases"/>
    <property type="match status" value="1"/>
</dbReference>
<organism evidence="7">
    <name type="scientific">hydrocarbon metagenome</name>
    <dbReference type="NCBI Taxonomy" id="938273"/>
    <lineage>
        <taxon>unclassified sequences</taxon>
        <taxon>metagenomes</taxon>
        <taxon>ecological metagenomes</taxon>
    </lineage>
</organism>
<evidence type="ECO:0000259" key="6">
    <source>
        <dbReference type="PROSITE" id="PS50893"/>
    </source>
</evidence>
<dbReference type="SUPFAM" id="SSF52540">
    <property type="entry name" value="P-loop containing nucleoside triphosphate hydrolases"/>
    <property type="match status" value="1"/>
</dbReference>
<dbReference type="PANTHER" id="PTHR43820:SF4">
    <property type="entry name" value="HIGH-AFFINITY BRANCHED-CHAIN AMINO ACID TRANSPORT ATP-BINDING PROTEIN LIVF"/>
    <property type="match status" value="1"/>
</dbReference>
<dbReference type="CDD" id="cd03224">
    <property type="entry name" value="ABC_TM1139_LivF_branched"/>
    <property type="match status" value="1"/>
</dbReference>
<keyword evidence="5" id="KW-0029">Amino-acid transport</keyword>
<dbReference type="GO" id="GO:0016887">
    <property type="term" value="F:ATP hydrolysis activity"/>
    <property type="evidence" value="ECO:0007669"/>
    <property type="project" value="InterPro"/>
</dbReference>
<keyword evidence="3" id="KW-0547">Nucleotide-binding</keyword>
<evidence type="ECO:0000256" key="2">
    <source>
        <dbReference type="ARBA" id="ARBA00022448"/>
    </source>
</evidence>
<proteinExistence type="inferred from homology"/>
<dbReference type="GO" id="GO:0015807">
    <property type="term" value="P:L-amino acid transport"/>
    <property type="evidence" value="ECO:0007669"/>
    <property type="project" value="TreeGrafter"/>
</dbReference>
<feature type="domain" description="ABC transporter" evidence="6">
    <location>
        <begin position="9"/>
        <end position="238"/>
    </location>
</feature>
<dbReference type="InterPro" id="IPR003439">
    <property type="entry name" value="ABC_transporter-like_ATP-bd"/>
</dbReference>
<dbReference type="InterPro" id="IPR027417">
    <property type="entry name" value="P-loop_NTPase"/>
</dbReference>
<comment type="caution">
    <text evidence="7">The sequence shown here is derived from an EMBL/GenBank/DDBJ whole genome shotgun (WGS) entry which is preliminary data.</text>
</comment>
<name>A0A0W8F4I4_9ZZZZ</name>
<dbReference type="PROSITE" id="PS00211">
    <property type="entry name" value="ABC_TRANSPORTER_1"/>
    <property type="match status" value="1"/>
</dbReference>
<dbReference type="GO" id="GO:0005524">
    <property type="term" value="F:ATP binding"/>
    <property type="evidence" value="ECO:0007669"/>
    <property type="project" value="UniProtKB-KW"/>
</dbReference>
<dbReference type="InterPro" id="IPR017871">
    <property type="entry name" value="ABC_transporter-like_CS"/>
</dbReference>
<dbReference type="SMART" id="SM00382">
    <property type="entry name" value="AAA"/>
    <property type="match status" value="1"/>
</dbReference>
<dbReference type="InterPro" id="IPR003593">
    <property type="entry name" value="AAA+_ATPase"/>
</dbReference>
<reference evidence="7" key="1">
    <citation type="journal article" date="2015" name="Proc. Natl. Acad. Sci. U.S.A.">
        <title>Networks of energetic and metabolic interactions define dynamics in microbial communities.</title>
        <authorList>
            <person name="Embree M."/>
            <person name="Liu J.K."/>
            <person name="Al-Bassam M.M."/>
            <person name="Zengler K."/>
        </authorList>
    </citation>
    <scope>NUCLEOTIDE SEQUENCE</scope>
</reference>
<dbReference type="EMBL" id="LNQE01001553">
    <property type="protein sequence ID" value="KUG15490.1"/>
    <property type="molecule type" value="Genomic_DNA"/>
</dbReference>